<dbReference type="EMBL" id="JAOJ01000002">
    <property type="protein sequence ID" value="EUA71943.1"/>
    <property type="molecule type" value="Genomic_DNA"/>
</dbReference>
<evidence type="ECO:0000313" key="2">
    <source>
        <dbReference type="EMBL" id="EUA71943.1"/>
    </source>
</evidence>
<evidence type="ECO:0000259" key="1">
    <source>
        <dbReference type="Pfam" id="PF14032"/>
    </source>
</evidence>
<dbReference type="InterPro" id="IPR026954">
    <property type="entry name" value="PknH-like_Extracell"/>
</dbReference>
<dbReference type="Proteomes" id="UP000023351">
    <property type="component" value="Unassembled WGS sequence"/>
</dbReference>
<protein>
    <submittedName>
        <fullName evidence="2">PknH-like extracellular domain protein</fullName>
    </submittedName>
</protein>
<name>X8DW79_9MYCO</name>
<dbReference type="Gene3D" id="3.40.1000.70">
    <property type="entry name" value="PknH-like extracellular domain"/>
    <property type="match status" value="1"/>
</dbReference>
<feature type="domain" description="PknH-like extracellular" evidence="1">
    <location>
        <begin position="20"/>
        <end position="191"/>
    </location>
</feature>
<comment type="caution">
    <text evidence="2">The sequence shown here is derived from an EMBL/GenBank/DDBJ whole genome shotgun (WGS) entry which is preliminary data.</text>
</comment>
<accession>X8DW79</accession>
<evidence type="ECO:0000313" key="3">
    <source>
        <dbReference type="Proteomes" id="UP000023351"/>
    </source>
</evidence>
<sequence>MLAMSACGTERGANATPNIDVNALIANIEDARKITGVNDLDSHLPGDINRPSSYDTESPAPCRPVFNQEAIFGADWTQFRSVTYNAPTNTGPGQARGIADVIQAVGVYADDGAARSAFNRLAPALESCIALNLPAYSFTLGRPDASTITLYSNLWKIVYKVDSSVLIDVATIGFTGSGKAARDITDTISSRVP</sequence>
<dbReference type="InterPro" id="IPR038232">
    <property type="entry name" value="PknH-like_Extracell_sf"/>
</dbReference>
<dbReference type="AlphaFoldDB" id="X8DW79"/>
<dbReference type="Pfam" id="PF14032">
    <property type="entry name" value="PknH_C"/>
    <property type="match status" value="1"/>
</dbReference>
<gene>
    <name evidence="2" type="ORF">I540_3243</name>
</gene>
<reference evidence="2 3" key="1">
    <citation type="submission" date="2013-12" db="EMBL/GenBank/DDBJ databases">
        <authorList>
            <person name="Zelazny A."/>
            <person name="Olivier K."/>
            <person name="Holland S."/>
            <person name="Lenaerts A."/>
            <person name="Ordway D."/>
            <person name="DeGroote M.A."/>
            <person name="Parker T."/>
            <person name="Sizemore C."/>
            <person name="Tallon L.J."/>
            <person name="Sadzewicz L.K."/>
            <person name="Sengamalay N."/>
            <person name="Fraser C.M."/>
            <person name="Hine E."/>
            <person name="Shefchek K.A."/>
            <person name="Das S.P."/>
            <person name="Tettelin H."/>
        </authorList>
    </citation>
    <scope>NUCLEOTIDE SEQUENCE [LARGE SCALE GENOMIC DNA]</scope>
    <source>
        <strain evidence="2 3">1513</strain>
    </source>
</reference>
<proteinExistence type="predicted"/>
<organism evidence="2 3">
    <name type="scientific">Mycobacteroides abscessus subsp. bolletii 1513</name>
    <dbReference type="NCBI Taxonomy" id="1299321"/>
    <lineage>
        <taxon>Bacteria</taxon>
        <taxon>Bacillati</taxon>
        <taxon>Actinomycetota</taxon>
        <taxon>Actinomycetes</taxon>
        <taxon>Mycobacteriales</taxon>
        <taxon>Mycobacteriaceae</taxon>
        <taxon>Mycobacteroides</taxon>
        <taxon>Mycobacteroides abscessus</taxon>
    </lineage>
</organism>